<evidence type="ECO:0000259" key="1">
    <source>
        <dbReference type="Pfam" id="PF00646"/>
    </source>
</evidence>
<dbReference type="OrthoDB" id="1023189at2759"/>
<feature type="domain" description="F-box associated beta-propeller type 1" evidence="2">
    <location>
        <begin position="232"/>
        <end position="345"/>
    </location>
</feature>
<accession>A0A6D2K2A7</accession>
<feature type="domain" description="F-box associated beta-propeller type 1" evidence="2">
    <location>
        <begin position="50"/>
        <end position="211"/>
    </location>
</feature>
<evidence type="ECO:0000259" key="2">
    <source>
        <dbReference type="Pfam" id="PF07734"/>
    </source>
</evidence>
<gene>
    <name evidence="3" type="ORF">MERR_LOCUS35509</name>
</gene>
<dbReference type="PANTHER" id="PTHR31672">
    <property type="entry name" value="BNACNNG10540D PROTEIN"/>
    <property type="match status" value="1"/>
</dbReference>
<dbReference type="Pfam" id="PF07734">
    <property type="entry name" value="FBA_1"/>
    <property type="match status" value="2"/>
</dbReference>
<dbReference type="EMBL" id="CACVBM020001385">
    <property type="protein sequence ID" value="CAA7048274.1"/>
    <property type="molecule type" value="Genomic_DNA"/>
</dbReference>
<dbReference type="InterPro" id="IPR017451">
    <property type="entry name" value="F-box-assoc_interact_dom"/>
</dbReference>
<dbReference type="PANTHER" id="PTHR31672:SF13">
    <property type="entry name" value="F-BOX PROTEIN CPR30-LIKE"/>
    <property type="match status" value="1"/>
</dbReference>
<dbReference type="Pfam" id="PF00646">
    <property type="entry name" value="F-box"/>
    <property type="match status" value="1"/>
</dbReference>
<protein>
    <recommendedName>
        <fullName evidence="5">F-box domain-containing protein</fullName>
    </recommendedName>
</protein>
<dbReference type="NCBIfam" id="TIGR01640">
    <property type="entry name" value="F_box_assoc_1"/>
    <property type="match status" value="1"/>
</dbReference>
<evidence type="ECO:0000313" key="3">
    <source>
        <dbReference type="EMBL" id="CAA7048274.1"/>
    </source>
</evidence>
<keyword evidence="4" id="KW-1185">Reference proteome</keyword>
<dbReference type="InterPro" id="IPR050796">
    <property type="entry name" value="SCF_F-box_component"/>
</dbReference>
<dbReference type="Proteomes" id="UP000467841">
    <property type="component" value="Unassembled WGS sequence"/>
</dbReference>
<dbReference type="InterPro" id="IPR001810">
    <property type="entry name" value="F-box_dom"/>
</dbReference>
<evidence type="ECO:0000313" key="4">
    <source>
        <dbReference type="Proteomes" id="UP000467841"/>
    </source>
</evidence>
<proteinExistence type="predicted"/>
<sequence>MSDLTSDSKAEILSRVPMTSLTRVRSTCKEWNALSKSWLFGKPGHQFMGFMMDSRVCSLRLDLQGIREDGDSVDILSIKQVSIFDKVEISKVFQCDGLLLCIIKDENSRLLVWNPYLGKTRYVQSRKNLYRQDMYALGYDNNRNHKILRFLDTFSYNVEVIQAYEPFGFEIFNFNSNSWRVLDVTPDFYVPYYQRGVSVKGNTYFFAKEKLKVEGYGFKEMITEIEDFLRHLSETMEIWVTTKIEPGAVSWSMFLKVDIRPLNGLEFDVEAGSFFIDEEKKAAVVFDVDGYEWTPETCRYQTAYVFGQDGYFKAVNIGEAPHLGKHGIYLCPLVCSSYYPSLVQLPDNKENE</sequence>
<dbReference type="InterPro" id="IPR036047">
    <property type="entry name" value="F-box-like_dom_sf"/>
</dbReference>
<reference evidence="3" key="1">
    <citation type="submission" date="2020-01" db="EMBL/GenBank/DDBJ databases">
        <authorList>
            <person name="Mishra B."/>
        </authorList>
    </citation>
    <scope>NUCLEOTIDE SEQUENCE [LARGE SCALE GENOMIC DNA]</scope>
</reference>
<dbReference type="AlphaFoldDB" id="A0A6D2K2A7"/>
<dbReference type="InterPro" id="IPR006527">
    <property type="entry name" value="F-box-assoc_dom_typ1"/>
</dbReference>
<comment type="caution">
    <text evidence="3">The sequence shown here is derived from an EMBL/GenBank/DDBJ whole genome shotgun (WGS) entry which is preliminary data.</text>
</comment>
<name>A0A6D2K2A7_9BRAS</name>
<dbReference type="SUPFAM" id="SSF81383">
    <property type="entry name" value="F-box domain"/>
    <property type="match status" value="1"/>
</dbReference>
<organism evidence="3 4">
    <name type="scientific">Microthlaspi erraticum</name>
    <dbReference type="NCBI Taxonomy" id="1685480"/>
    <lineage>
        <taxon>Eukaryota</taxon>
        <taxon>Viridiplantae</taxon>
        <taxon>Streptophyta</taxon>
        <taxon>Embryophyta</taxon>
        <taxon>Tracheophyta</taxon>
        <taxon>Spermatophyta</taxon>
        <taxon>Magnoliopsida</taxon>
        <taxon>eudicotyledons</taxon>
        <taxon>Gunneridae</taxon>
        <taxon>Pentapetalae</taxon>
        <taxon>rosids</taxon>
        <taxon>malvids</taxon>
        <taxon>Brassicales</taxon>
        <taxon>Brassicaceae</taxon>
        <taxon>Coluteocarpeae</taxon>
        <taxon>Microthlaspi</taxon>
    </lineage>
</organism>
<feature type="domain" description="F-box" evidence="1">
    <location>
        <begin position="2"/>
        <end position="38"/>
    </location>
</feature>
<evidence type="ECO:0008006" key="5">
    <source>
        <dbReference type="Google" id="ProtNLM"/>
    </source>
</evidence>